<reference evidence="1 2" key="1">
    <citation type="journal article" date="2023" name="ACS Omega">
        <title>Identification of the Neoaspergillic Acid Biosynthesis Gene Cluster by Establishing an In Vitro CRISPR-Ribonucleoprotein Genetic System in Aspergillus melleus.</title>
        <authorList>
            <person name="Yuan B."/>
            <person name="Grau M.F."/>
            <person name="Murata R.M."/>
            <person name="Torok T."/>
            <person name="Venkateswaran K."/>
            <person name="Stajich J.E."/>
            <person name="Wang C.C.C."/>
        </authorList>
    </citation>
    <scope>NUCLEOTIDE SEQUENCE [LARGE SCALE GENOMIC DNA]</scope>
    <source>
        <strain evidence="1 2">IMV 1140</strain>
    </source>
</reference>
<evidence type="ECO:0000313" key="1">
    <source>
        <dbReference type="EMBL" id="KAK1141601.1"/>
    </source>
</evidence>
<accession>A0ACC3AUZ1</accession>
<dbReference type="Proteomes" id="UP001177260">
    <property type="component" value="Unassembled WGS sequence"/>
</dbReference>
<evidence type="ECO:0000313" key="2">
    <source>
        <dbReference type="Proteomes" id="UP001177260"/>
    </source>
</evidence>
<proteinExistence type="predicted"/>
<organism evidence="1 2">
    <name type="scientific">Aspergillus melleus</name>
    <dbReference type="NCBI Taxonomy" id="138277"/>
    <lineage>
        <taxon>Eukaryota</taxon>
        <taxon>Fungi</taxon>
        <taxon>Dikarya</taxon>
        <taxon>Ascomycota</taxon>
        <taxon>Pezizomycotina</taxon>
        <taxon>Eurotiomycetes</taxon>
        <taxon>Eurotiomycetidae</taxon>
        <taxon>Eurotiales</taxon>
        <taxon>Aspergillaceae</taxon>
        <taxon>Aspergillus</taxon>
        <taxon>Aspergillus subgen. Circumdati</taxon>
    </lineage>
</organism>
<comment type="caution">
    <text evidence="1">The sequence shown here is derived from an EMBL/GenBank/DDBJ whole genome shotgun (WGS) entry which is preliminary data.</text>
</comment>
<keyword evidence="2" id="KW-1185">Reference proteome</keyword>
<gene>
    <name evidence="1" type="ORF">N8T08_008865</name>
</gene>
<dbReference type="EMBL" id="JAOPJF010000061">
    <property type="protein sequence ID" value="KAK1141601.1"/>
    <property type="molecule type" value="Genomic_DNA"/>
</dbReference>
<name>A0ACC3AUZ1_9EURO</name>
<protein>
    <submittedName>
        <fullName evidence="1">Uncharacterized protein</fullName>
    </submittedName>
</protein>
<sequence length="692" mass="77293">MSTMDCDRAKMHLKAHFPLHQHTVSANSVPTYANRSIPSYSVAGEEGPSEGRSMAAPRYSPNVQPWRRQNTQNSLSFVPSTSPRLEQSEYTTSQTRRQAEQAPVIISPFRSVRRMKQPFQLRLPSSPSFENNPSSVRGSRRLSREPASNNHGLRTWRSDQNLTTTSMETFGLLPSPPLSDSKSSQHSPSSAYFSPRSEYDFDADQTTPKSSSTYKPEPKPSFASRALRLRKTTENLRSTNEPTNVHMAHSNLVQQWDSDDGKLTPVSTDSERTASPSPSPSRSPSLSLSPTPYTDTESADSRDFSTSSPNTQRSRSRTVSSERSWVPSSLSYYEPWLQGAPSETADSGGEKPKEFNRRKCQILPPADKPVVFAVASKTKPKLVDISRQSSPAMSYSMPTPPQRTLPSTPDHRQHEISAFSPDTPLEMSDSGYITHHCPSPQEYRKPKEEDEFTDTSSLSGESVGETVVCDKMATSQEPPKLPPRSPQRSPQQSPPKPDLKPITQSLPKPQVSPGRSSNTSEKEELEKWWDHEWTIDQLEHSAKDFPRNMLKLTSPVIMFLRHNNEKALIRPFRKIFPEVAENLLDNLCAVLIARNYLISLASINRRNSNFSHKPSLSRLDTVPEKASSGLGMQYSQPTPARVKNRVLGTRSAELCKDLDRIVDNLIFAICGKQDAHLKSAVLVLAQVLETKS</sequence>